<feature type="region of interest" description="Disordered" evidence="1">
    <location>
        <begin position="181"/>
        <end position="246"/>
    </location>
</feature>
<feature type="compositionally biased region" description="Basic residues" evidence="1">
    <location>
        <begin position="181"/>
        <end position="195"/>
    </location>
</feature>
<accession>A0A8T0A5P4</accession>
<reference evidence="2" key="1">
    <citation type="submission" date="2020-08" db="EMBL/GenBank/DDBJ databases">
        <title>Chromosome-level assembly of Southern catfish (Silurus meridionalis) provides insights into visual adaptation to the nocturnal and benthic lifestyles.</title>
        <authorList>
            <person name="Zhang Y."/>
            <person name="Wang D."/>
            <person name="Peng Z."/>
        </authorList>
    </citation>
    <scope>NUCLEOTIDE SEQUENCE</scope>
    <source>
        <strain evidence="2">SWU-2019-XX</strain>
        <tissue evidence="2">Muscle</tissue>
    </source>
</reference>
<sequence length="246" mass="25687">MPVDKMWRSCVDIGIAGGKDGTAGESSAPARVRDGPEQTAQAEGEVGTVLPASGDADPPATGGADFPALAASGAFFPEASGSESDSAAAAMSNTDIPVEKLSEVSSTETNPVSGGEVINTGCTESTGQTEICAQDSNAELDTDDVMMHTQEITVGEGHVLMDEITDTVMMEAEQVAFKAPGKRKKRGRKAALKYAKKADQEAVESESDTESDVVVPESSVPNPAAWNRLPRYKPRSSSTTEKFETL</sequence>
<feature type="compositionally biased region" description="Acidic residues" evidence="1">
    <location>
        <begin position="201"/>
        <end position="211"/>
    </location>
</feature>
<evidence type="ECO:0000313" key="2">
    <source>
        <dbReference type="EMBL" id="KAF7687201.1"/>
    </source>
</evidence>
<feature type="compositionally biased region" description="Polar residues" evidence="1">
    <location>
        <begin position="103"/>
        <end position="112"/>
    </location>
</feature>
<dbReference type="Proteomes" id="UP000606274">
    <property type="component" value="Unassembled WGS sequence"/>
</dbReference>
<comment type="caution">
    <text evidence="2">The sequence shown here is derived from an EMBL/GenBank/DDBJ whole genome shotgun (WGS) entry which is preliminary data.</text>
</comment>
<feature type="compositionally biased region" description="Low complexity" evidence="1">
    <location>
        <begin position="212"/>
        <end position="221"/>
    </location>
</feature>
<dbReference type="EMBL" id="JABFDY010000027">
    <property type="protein sequence ID" value="KAF7687201.1"/>
    <property type="molecule type" value="Genomic_DNA"/>
</dbReference>
<feature type="region of interest" description="Disordered" evidence="1">
    <location>
        <begin position="101"/>
        <end position="122"/>
    </location>
</feature>
<feature type="region of interest" description="Disordered" evidence="1">
    <location>
        <begin position="14"/>
        <end position="65"/>
    </location>
</feature>
<dbReference type="AlphaFoldDB" id="A0A8T0A5P4"/>
<protein>
    <submittedName>
        <fullName evidence="2">Uncharacterized protein</fullName>
    </submittedName>
</protein>
<name>A0A8T0A5P4_SILME</name>
<evidence type="ECO:0000313" key="3">
    <source>
        <dbReference type="Proteomes" id="UP000606274"/>
    </source>
</evidence>
<organism evidence="2 3">
    <name type="scientific">Silurus meridionalis</name>
    <name type="common">Southern catfish</name>
    <name type="synonym">Silurus soldatovi meridionalis</name>
    <dbReference type="NCBI Taxonomy" id="175797"/>
    <lineage>
        <taxon>Eukaryota</taxon>
        <taxon>Metazoa</taxon>
        <taxon>Chordata</taxon>
        <taxon>Craniata</taxon>
        <taxon>Vertebrata</taxon>
        <taxon>Euteleostomi</taxon>
        <taxon>Actinopterygii</taxon>
        <taxon>Neopterygii</taxon>
        <taxon>Teleostei</taxon>
        <taxon>Ostariophysi</taxon>
        <taxon>Siluriformes</taxon>
        <taxon>Siluridae</taxon>
        <taxon>Silurus</taxon>
    </lineage>
</organism>
<gene>
    <name evidence="2" type="ORF">HF521_014429</name>
</gene>
<keyword evidence="3" id="KW-1185">Reference proteome</keyword>
<evidence type="ECO:0000256" key="1">
    <source>
        <dbReference type="SAM" id="MobiDB-lite"/>
    </source>
</evidence>
<proteinExistence type="predicted"/>